<dbReference type="GO" id="GO:0008080">
    <property type="term" value="F:N-acetyltransferase activity"/>
    <property type="evidence" value="ECO:0007669"/>
    <property type="project" value="InterPro"/>
</dbReference>
<dbReference type="RefSeq" id="WP_167872712.1">
    <property type="nucleotide sequence ID" value="NZ_CP048852.1"/>
</dbReference>
<name>A0A6H0WIH4_9BACI</name>
<proteinExistence type="predicted"/>
<accession>A0A6H0WIH4</accession>
<reference evidence="2 3" key="1">
    <citation type="submission" date="2020-02" db="EMBL/GenBank/DDBJ databases">
        <title>Genome sequencing, annotation and comparative genomic analysis of Bacillus tequilensis EA-CB0015, an effective biological control agent against Pseudocercospora fijiensis in banana plants.</title>
        <authorList>
            <person name="Cuellar-Gaviria T.Z."/>
            <person name="Ju K.-S."/>
            <person name="Villegas-Escobar V."/>
        </authorList>
    </citation>
    <scope>NUCLEOTIDE SEQUENCE [LARGE SCALE GENOMIC DNA]</scope>
    <source>
        <strain evidence="2 3">EA-CB0015</strain>
    </source>
</reference>
<evidence type="ECO:0000259" key="1">
    <source>
        <dbReference type="PROSITE" id="PS51186"/>
    </source>
</evidence>
<keyword evidence="2" id="KW-0808">Transferase</keyword>
<dbReference type="EMBL" id="CP048852">
    <property type="protein sequence ID" value="QIW80340.1"/>
    <property type="molecule type" value="Genomic_DNA"/>
</dbReference>
<dbReference type="SUPFAM" id="SSF55729">
    <property type="entry name" value="Acyl-CoA N-acyltransferases (Nat)"/>
    <property type="match status" value="1"/>
</dbReference>
<dbReference type="InterPro" id="IPR016181">
    <property type="entry name" value="Acyl_CoA_acyltransferase"/>
</dbReference>
<dbReference type="KEGG" id="bteq:G4P54_11305"/>
<dbReference type="PROSITE" id="PS51186">
    <property type="entry name" value="GNAT"/>
    <property type="match status" value="1"/>
</dbReference>
<dbReference type="CDD" id="cd04301">
    <property type="entry name" value="NAT_SF"/>
    <property type="match status" value="1"/>
</dbReference>
<organism evidence="2 3">
    <name type="scientific">Bacillus tequilensis</name>
    <dbReference type="NCBI Taxonomy" id="227866"/>
    <lineage>
        <taxon>Bacteria</taxon>
        <taxon>Bacillati</taxon>
        <taxon>Bacillota</taxon>
        <taxon>Bacilli</taxon>
        <taxon>Bacillales</taxon>
        <taxon>Bacillaceae</taxon>
        <taxon>Bacillus</taxon>
    </lineage>
</organism>
<dbReference type="InterPro" id="IPR022525">
    <property type="entry name" value="GNAT_AblB"/>
</dbReference>
<dbReference type="Pfam" id="PF00583">
    <property type="entry name" value="Acetyltransf_1"/>
    <property type="match status" value="1"/>
</dbReference>
<evidence type="ECO:0000313" key="3">
    <source>
        <dbReference type="Proteomes" id="UP000501914"/>
    </source>
</evidence>
<gene>
    <name evidence="2" type="primary">ablB</name>
    <name evidence="2" type="ORF">G4P54_11305</name>
</gene>
<feature type="domain" description="N-acetyltransferase" evidence="1">
    <location>
        <begin position="125"/>
        <end position="271"/>
    </location>
</feature>
<dbReference type="Gene3D" id="3.40.630.30">
    <property type="match status" value="1"/>
</dbReference>
<protein>
    <submittedName>
        <fullName evidence="2">Putative beta-lysine N-acetyltransferase</fullName>
    </submittedName>
</protein>
<evidence type="ECO:0000313" key="2">
    <source>
        <dbReference type="EMBL" id="QIW80340.1"/>
    </source>
</evidence>
<sequence>MLKSIKSNGVTAVLDHDGFNKRIRVVHYDGAIEKALPEIVAAAKEEEAEKIIVYAKQHDETGLAKQLFAPEGFLKGYYLGHPACVMVRYLTENRRQTDSYVKEHEMIEALYRTAPRLRSENKPDFTIRKAEANDMYQLSMLYKKVFRTYPTPVFDPAYIEQTMNENTIYYVMFDHDSLISAASADINPELGHAEITDCAVLPEYRGCSLTSFLIEALEKEMAEQEIFNVFSLARAASFGMNAVLYHSGYQYGGRLINNCYISEGLENMNIWCKHL</sequence>
<dbReference type="NCBIfam" id="TIGR03827">
    <property type="entry name" value="GNAT_ablB"/>
    <property type="match status" value="1"/>
</dbReference>
<keyword evidence="3" id="KW-1185">Reference proteome</keyword>
<dbReference type="Proteomes" id="UP000501914">
    <property type="component" value="Chromosome"/>
</dbReference>
<dbReference type="AlphaFoldDB" id="A0A6H0WIH4"/>
<dbReference type="InterPro" id="IPR000182">
    <property type="entry name" value="GNAT_dom"/>
</dbReference>